<keyword evidence="5" id="KW-1185">Reference proteome</keyword>
<dbReference type="InterPro" id="IPR036864">
    <property type="entry name" value="Zn2-C6_fun-type_DNA-bd_sf"/>
</dbReference>
<dbReference type="SUPFAM" id="SSF57701">
    <property type="entry name" value="Zn2/Cys6 DNA-binding domain"/>
    <property type="match status" value="1"/>
</dbReference>
<protein>
    <recommendedName>
        <fullName evidence="3">Zn(2)-C6 fungal-type domain-containing protein</fullName>
    </recommendedName>
</protein>
<gene>
    <name evidence="4" type="ORF">E4U42_000467</name>
</gene>
<evidence type="ECO:0000313" key="4">
    <source>
        <dbReference type="EMBL" id="KAG5928550.1"/>
    </source>
</evidence>
<dbReference type="Proteomes" id="UP000811619">
    <property type="component" value="Unassembled WGS sequence"/>
</dbReference>
<accession>A0A8K0JCV8</accession>
<feature type="region of interest" description="Disordered" evidence="2">
    <location>
        <begin position="275"/>
        <end position="425"/>
    </location>
</feature>
<dbReference type="FunFam" id="4.10.240.10:FF:000012">
    <property type="entry name" value="C6 transcription factor"/>
    <property type="match status" value="1"/>
</dbReference>
<feature type="domain" description="Zn(2)-C6 fungal-type" evidence="3">
    <location>
        <begin position="97"/>
        <end position="133"/>
    </location>
</feature>
<feature type="region of interest" description="Disordered" evidence="2">
    <location>
        <begin position="158"/>
        <end position="219"/>
    </location>
</feature>
<feature type="compositionally biased region" description="Basic and acidic residues" evidence="2">
    <location>
        <begin position="196"/>
        <end position="219"/>
    </location>
</feature>
<feature type="compositionally biased region" description="Low complexity" evidence="2">
    <location>
        <begin position="390"/>
        <end position="401"/>
    </location>
</feature>
<dbReference type="SMART" id="SM00066">
    <property type="entry name" value="GAL4"/>
    <property type="match status" value="1"/>
</dbReference>
<comment type="caution">
    <text evidence="4">The sequence shown here is derived from an EMBL/GenBank/DDBJ whole genome shotgun (WGS) entry which is preliminary data.</text>
</comment>
<dbReference type="InterPro" id="IPR001138">
    <property type="entry name" value="Zn2Cys6_DnaBD"/>
</dbReference>
<reference evidence="4" key="1">
    <citation type="journal article" date="2020" name="bioRxiv">
        <title>Whole genome comparisons of ergot fungi reveals the divergence and evolution of species within the genus Claviceps are the result of varying mechanisms driving genome evolution and host range expansion.</title>
        <authorList>
            <person name="Wyka S.A."/>
            <person name="Mondo S.J."/>
            <person name="Liu M."/>
            <person name="Dettman J."/>
            <person name="Nalam V."/>
            <person name="Broders K.D."/>
        </authorList>
    </citation>
    <scope>NUCLEOTIDE SEQUENCE</scope>
    <source>
        <strain evidence="4">CCC 489</strain>
    </source>
</reference>
<dbReference type="PANTHER" id="PTHR31644">
    <property type="entry name" value="TRANSCRIPTIONAL ACTIVATOR ARO80-RELATED"/>
    <property type="match status" value="1"/>
</dbReference>
<feature type="compositionally biased region" description="Low complexity" evidence="2">
    <location>
        <begin position="314"/>
        <end position="328"/>
    </location>
</feature>
<feature type="compositionally biased region" description="Basic and acidic residues" evidence="2">
    <location>
        <begin position="42"/>
        <end position="65"/>
    </location>
</feature>
<feature type="region of interest" description="Disordered" evidence="2">
    <location>
        <begin position="1"/>
        <end position="94"/>
    </location>
</feature>
<dbReference type="AlphaFoldDB" id="A0A8K0JCV8"/>
<dbReference type="InterPro" id="IPR052780">
    <property type="entry name" value="AAA_Catabolism_Regulators"/>
</dbReference>
<dbReference type="PROSITE" id="PS50048">
    <property type="entry name" value="ZN2_CY6_FUNGAL_2"/>
    <property type="match status" value="1"/>
</dbReference>
<dbReference type="GO" id="GO:0008270">
    <property type="term" value="F:zinc ion binding"/>
    <property type="evidence" value="ECO:0007669"/>
    <property type="project" value="InterPro"/>
</dbReference>
<feature type="compositionally biased region" description="Low complexity" evidence="2">
    <location>
        <begin position="358"/>
        <end position="372"/>
    </location>
</feature>
<dbReference type="PANTHER" id="PTHR31644:SF2">
    <property type="entry name" value="TRANSCRIPTIONAL ACTIVATOR ARO80-RELATED"/>
    <property type="match status" value="1"/>
</dbReference>
<dbReference type="CDD" id="cd00067">
    <property type="entry name" value="GAL4"/>
    <property type="match status" value="1"/>
</dbReference>
<feature type="compositionally biased region" description="Polar residues" evidence="2">
    <location>
        <begin position="30"/>
        <end position="40"/>
    </location>
</feature>
<dbReference type="EMBL" id="SRPY01000111">
    <property type="protein sequence ID" value="KAG5928550.1"/>
    <property type="molecule type" value="Genomic_DNA"/>
</dbReference>
<dbReference type="GO" id="GO:0009074">
    <property type="term" value="P:aromatic amino acid family catabolic process"/>
    <property type="evidence" value="ECO:0007669"/>
    <property type="project" value="TreeGrafter"/>
</dbReference>
<keyword evidence="1" id="KW-0539">Nucleus</keyword>
<dbReference type="Pfam" id="PF00172">
    <property type="entry name" value="Zn_clus"/>
    <property type="match status" value="1"/>
</dbReference>
<sequence>MAQRPHAAGTSGSSPSASATSAGGRLSHPRASSSATTPAQLRQEHEHEQEQEQEHDHDHDHDHEQQQAQPRRKSQTRSLSLSQAQLSAGQHKRVYQACIPCRRRKVRCDLGSVDNPQDPPCVRCRRESKECFFSATRRKRKTDDADGSDADEYILRNGRKKLHADASPPPSGVEARFCSDAPLTPGGSHGRSQPLRRPDARSRSRRDSELDGDGDAKLENIEAQTAMRRAVYNPHDALDLLYKAATDRSAVESSGQTNAAGADFISPASHHYVREESIASARTASVAHQPTPQEVVTAGDFPRPRSMSNRPDIEQPQQSRQQQQQQQQQHEHEHEHQRHQQRHQQQEQQRQQRHQHLHQQQQQHHPLQQHQQHQQRHQQEQHHHRHQQHRPQQQQQEAQPQSLDTQVPQHPVESGPAQQPALRRQPGYAQALRAWSRFRFVRAGWFTSQEAIEYID</sequence>
<dbReference type="GO" id="GO:0000981">
    <property type="term" value="F:DNA-binding transcription factor activity, RNA polymerase II-specific"/>
    <property type="evidence" value="ECO:0007669"/>
    <property type="project" value="InterPro"/>
</dbReference>
<organism evidence="4 5">
    <name type="scientific">Claviceps africana</name>
    <dbReference type="NCBI Taxonomy" id="83212"/>
    <lineage>
        <taxon>Eukaryota</taxon>
        <taxon>Fungi</taxon>
        <taxon>Dikarya</taxon>
        <taxon>Ascomycota</taxon>
        <taxon>Pezizomycotina</taxon>
        <taxon>Sordariomycetes</taxon>
        <taxon>Hypocreomycetidae</taxon>
        <taxon>Hypocreales</taxon>
        <taxon>Clavicipitaceae</taxon>
        <taxon>Claviceps</taxon>
    </lineage>
</organism>
<dbReference type="Gene3D" id="4.10.240.10">
    <property type="entry name" value="Zn(2)-C6 fungal-type DNA-binding domain"/>
    <property type="match status" value="1"/>
</dbReference>
<feature type="compositionally biased region" description="Polar residues" evidence="2">
    <location>
        <begin position="280"/>
        <end position="294"/>
    </location>
</feature>
<evidence type="ECO:0000313" key="5">
    <source>
        <dbReference type="Proteomes" id="UP000811619"/>
    </source>
</evidence>
<name>A0A8K0JCV8_9HYPO</name>
<evidence type="ECO:0000256" key="2">
    <source>
        <dbReference type="SAM" id="MobiDB-lite"/>
    </source>
</evidence>
<evidence type="ECO:0000259" key="3">
    <source>
        <dbReference type="PROSITE" id="PS50048"/>
    </source>
</evidence>
<evidence type="ECO:0000256" key="1">
    <source>
        <dbReference type="ARBA" id="ARBA00023242"/>
    </source>
</evidence>
<dbReference type="GO" id="GO:0005634">
    <property type="term" value="C:nucleus"/>
    <property type="evidence" value="ECO:0007669"/>
    <property type="project" value="TreeGrafter"/>
</dbReference>
<dbReference type="OrthoDB" id="4961033at2759"/>
<feature type="compositionally biased region" description="Low complexity" evidence="2">
    <location>
        <begin position="7"/>
        <end position="24"/>
    </location>
</feature>
<proteinExistence type="predicted"/>
<feature type="compositionally biased region" description="Basic and acidic residues" evidence="2">
    <location>
        <begin position="329"/>
        <end position="338"/>
    </location>
</feature>
<dbReference type="GO" id="GO:0045944">
    <property type="term" value="P:positive regulation of transcription by RNA polymerase II"/>
    <property type="evidence" value="ECO:0007669"/>
    <property type="project" value="TreeGrafter"/>
</dbReference>
<feature type="compositionally biased region" description="Low complexity" evidence="2">
    <location>
        <begin position="78"/>
        <end position="88"/>
    </location>
</feature>
<dbReference type="PROSITE" id="PS00463">
    <property type="entry name" value="ZN2_CY6_FUNGAL_1"/>
    <property type="match status" value="1"/>
</dbReference>